<sequence length="83" mass="8911">MAFSSNEKELLRTVKGVGPKVIARLEELGFSGFEELAEADARDITKAISEELGASCWRNSPMARAAIEGAIRLAQEKSEGKGS</sequence>
<dbReference type="AlphaFoldDB" id="A0A178IHP2"/>
<evidence type="ECO:0000313" key="2">
    <source>
        <dbReference type="Proteomes" id="UP000078486"/>
    </source>
</evidence>
<accession>A0A178IHP2</accession>
<dbReference type="EMBL" id="LRRQ01000090">
    <property type="protein sequence ID" value="OAM89504.1"/>
    <property type="molecule type" value="Genomic_DNA"/>
</dbReference>
<comment type="caution">
    <text evidence="1">The sequence shown here is derived from an EMBL/GenBank/DDBJ whole genome shotgun (WGS) entry which is preliminary data.</text>
</comment>
<dbReference type="Proteomes" id="UP000078486">
    <property type="component" value="Unassembled WGS sequence"/>
</dbReference>
<keyword evidence="2" id="KW-1185">Reference proteome</keyword>
<reference evidence="1 2" key="1">
    <citation type="submission" date="2016-01" db="EMBL/GenBank/DDBJ databases">
        <title>High potential of lignocellulose degradation of a new Verrucomicrobia species.</title>
        <authorList>
            <person name="Wang Y."/>
            <person name="Shi Y."/>
            <person name="Qiu Z."/>
            <person name="Liu S."/>
            <person name="Yang H."/>
        </authorList>
    </citation>
    <scope>NUCLEOTIDE SEQUENCE [LARGE SCALE GENOMIC DNA]</scope>
    <source>
        <strain evidence="1 2">TSB47</strain>
    </source>
</reference>
<dbReference type="Gene3D" id="1.10.150.20">
    <property type="entry name" value="5' to 3' exonuclease, C-terminal subdomain"/>
    <property type="match status" value="1"/>
</dbReference>
<gene>
    <name evidence="1" type="ORF">AW736_12890</name>
</gene>
<dbReference type="OrthoDB" id="4467269at2"/>
<proteinExistence type="predicted"/>
<name>A0A178IHP2_9BACT</name>
<dbReference type="STRING" id="1184151.AW736_12890"/>
<evidence type="ECO:0000313" key="1">
    <source>
        <dbReference type="EMBL" id="OAM89504.1"/>
    </source>
</evidence>
<protein>
    <submittedName>
        <fullName evidence="1">Pathogenicity locus</fullName>
    </submittedName>
</protein>
<organism evidence="1 2">
    <name type="scientific">Termitidicoccus mucosus</name>
    <dbReference type="NCBI Taxonomy" id="1184151"/>
    <lineage>
        <taxon>Bacteria</taxon>
        <taxon>Pseudomonadati</taxon>
        <taxon>Verrucomicrobiota</taxon>
        <taxon>Opitutia</taxon>
        <taxon>Opitutales</taxon>
        <taxon>Opitutaceae</taxon>
        <taxon>Termitidicoccus</taxon>
    </lineage>
</organism>